<feature type="region of interest" description="Disordered" evidence="1">
    <location>
        <begin position="154"/>
        <end position="180"/>
    </location>
</feature>
<sequence>RRKQRQNAGRQVLARKEDGNEPLMVAVKQENPEFDRSSSAEEAAEESGQPDQEVVSARFEAEKRCREELQKRLKAEEEELRWRQINPPERTPVVVPARIQVPSLLSEAERRARAELQARLKEEERLIQEERAKAQLQARLQAEAAQAQAKAMAEAQKAQAEAAKARAKAEAEAQARARAA</sequence>
<dbReference type="AlphaFoldDB" id="A0A813AY50"/>
<organism evidence="2 3">
    <name type="scientific">Symbiodinium necroappetens</name>
    <dbReference type="NCBI Taxonomy" id="1628268"/>
    <lineage>
        <taxon>Eukaryota</taxon>
        <taxon>Sar</taxon>
        <taxon>Alveolata</taxon>
        <taxon>Dinophyceae</taxon>
        <taxon>Suessiales</taxon>
        <taxon>Symbiodiniaceae</taxon>
        <taxon>Symbiodinium</taxon>
    </lineage>
</organism>
<protein>
    <submittedName>
        <fullName evidence="2">Uncharacterized protein</fullName>
    </submittedName>
</protein>
<proteinExistence type="predicted"/>
<feature type="compositionally biased region" description="Basic and acidic residues" evidence="1">
    <location>
        <begin position="30"/>
        <end position="39"/>
    </location>
</feature>
<evidence type="ECO:0000313" key="2">
    <source>
        <dbReference type="EMBL" id="CAE7879939.1"/>
    </source>
</evidence>
<keyword evidence="3" id="KW-1185">Reference proteome</keyword>
<dbReference type="Proteomes" id="UP000601435">
    <property type="component" value="Unassembled WGS sequence"/>
</dbReference>
<accession>A0A813AY50</accession>
<dbReference type="OrthoDB" id="464589at2759"/>
<feature type="region of interest" description="Disordered" evidence="1">
    <location>
        <begin position="1"/>
        <end position="55"/>
    </location>
</feature>
<dbReference type="EMBL" id="CAJNJA010063609">
    <property type="protein sequence ID" value="CAE7879939.1"/>
    <property type="molecule type" value="Genomic_DNA"/>
</dbReference>
<evidence type="ECO:0000313" key="3">
    <source>
        <dbReference type="Proteomes" id="UP000601435"/>
    </source>
</evidence>
<reference evidence="2" key="1">
    <citation type="submission" date="2021-02" db="EMBL/GenBank/DDBJ databases">
        <authorList>
            <person name="Dougan E. K."/>
            <person name="Rhodes N."/>
            <person name="Thang M."/>
            <person name="Chan C."/>
        </authorList>
    </citation>
    <scope>NUCLEOTIDE SEQUENCE</scope>
</reference>
<feature type="compositionally biased region" description="Basic and acidic residues" evidence="1">
    <location>
        <begin position="163"/>
        <end position="180"/>
    </location>
</feature>
<name>A0A813AY50_9DINO</name>
<comment type="caution">
    <text evidence="2">The sequence shown here is derived from an EMBL/GenBank/DDBJ whole genome shotgun (WGS) entry which is preliminary data.</text>
</comment>
<feature type="non-terminal residue" evidence="2">
    <location>
        <position position="1"/>
    </location>
</feature>
<gene>
    <name evidence="2" type="ORF">SNEC2469_LOCUS28854</name>
</gene>
<feature type="non-terminal residue" evidence="2">
    <location>
        <position position="180"/>
    </location>
</feature>
<evidence type="ECO:0000256" key="1">
    <source>
        <dbReference type="SAM" id="MobiDB-lite"/>
    </source>
</evidence>